<dbReference type="OrthoDB" id="10639320at2759"/>
<feature type="compositionally biased region" description="Low complexity" evidence="3">
    <location>
        <begin position="197"/>
        <end position="207"/>
    </location>
</feature>
<organism evidence="4 5">
    <name type="scientific">Chrysochromulina tobinii</name>
    <dbReference type="NCBI Taxonomy" id="1460289"/>
    <lineage>
        <taxon>Eukaryota</taxon>
        <taxon>Haptista</taxon>
        <taxon>Haptophyta</taxon>
        <taxon>Prymnesiophyceae</taxon>
        <taxon>Prymnesiales</taxon>
        <taxon>Chrysochromulinaceae</taxon>
        <taxon>Chrysochromulina</taxon>
    </lineage>
</organism>
<feature type="region of interest" description="Disordered" evidence="3">
    <location>
        <begin position="523"/>
        <end position="543"/>
    </location>
</feature>
<evidence type="ECO:0000256" key="3">
    <source>
        <dbReference type="SAM" id="MobiDB-lite"/>
    </source>
</evidence>
<dbReference type="GO" id="GO:0016887">
    <property type="term" value="F:ATP hydrolysis activity"/>
    <property type="evidence" value="ECO:0007669"/>
    <property type="project" value="TreeGrafter"/>
</dbReference>
<evidence type="ECO:0000313" key="5">
    <source>
        <dbReference type="Proteomes" id="UP000037460"/>
    </source>
</evidence>
<keyword evidence="5" id="KW-1185">Reference proteome</keyword>
<dbReference type="GO" id="GO:0034605">
    <property type="term" value="P:cellular response to heat"/>
    <property type="evidence" value="ECO:0007669"/>
    <property type="project" value="TreeGrafter"/>
</dbReference>
<gene>
    <name evidence="4" type="ORF">Ctob_005420</name>
</gene>
<keyword evidence="2" id="KW-0067">ATP-binding</keyword>
<dbReference type="GO" id="GO:0005739">
    <property type="term" value="C:mitochondrion"/>
    <property type="evidence" value="ECO:0007669"/>
    <property type="project" value="TreeGrafter"/>
</dbReference>
<evidence type="ECO:0000256" key="1">
    <source>
        <dbReference type="ARBA" id="ARBA00022741"/>
    </source>
</evidence>
<keyword evidence="1" id="KW-0547">Nucleotide-binding</keyword>
<evidence type="ECO:0000313" key="4">
    <source>
        <dbReference type="EMBL" id="KOO29822.1"/>
    </source>
</evidence>
<protein>
    <submittedName>
        <fullName evidence="4">Caseinolytic peptidase b protein-like protein</fullName>
    </submittedName>
</protein>
<dbReference type="InterPro" id="IPR027417">
    <property type="entry name" value="P-loop_NTPase"/>
</dbReference>
<feature type="region of interest" description="Disordered" evidence="3">
    <location>
        <begin position="188"/>
        <end position="216"/>
    </location>
</feature>
<dbReference type="PANTHER" id="PTHR11638:SF93">
    <property type="entry name" value="MITOCHONDRIAL DISAGGREGASE"/>
    <property type="match status" value="1"/>
</dbReference>
<dbReference type="Proteomes" id="UP000037460">
    <property type="component" value="Unassembled WGS sequence"/>
</dbReference>
<dbReference type="InterPro" id="IPR050130">
    <property type="entry name" value="ClpA_ClpB"/>
</dbReference>
<accession>A0A0M0JTZ6</accession>
<dbReference type="PANTHER" id="PTHR11638">
    <property type="entry name" value="ATP-DEPENDENT CLP PROTEASE"/>
    <property type="match status" value="1"/>
</dbReference>
<feature type="compositionally biased region" description="Low complexity" evidence="3">
    <location>
        <begin position="523"/>
        <end position="539"/>
    </location>
</feature>
<comment type="caution">
    <text evidence="4">The sequence shown here is derived from an EMBL/GenBank/DDBJ whole genome shotgun (WGS) entry which is preliminary data.</text>
</comment>
<dbReference type="AlphaFoldDB" id="A0A0M0JTZ6"/>
<dbReference type="Gene3D" id="3.40.50.300">
    <property type="entry name" value="P-loop containing nucleotide triphosphate hydrolases"/>
    <property type="match status" value="1"/>
</dbReference>
<dbReference type="GO" id="GO:0005524">
    <property type="term" value="F:ATP binding"/>
    <property type="evidence" value="ECO:0007669"/>
    <property type="project" value="UniProtKB-KW"/>
</dbReference>
<reference evidence="5" key="1">
    <citation type="journal article" date="2015" name="PLoS Genet.">
        <title>Genome Sequence and Transcriptome Analyses of Chrysochromulina tobin: Metabolic Tools for Enhanced Algal Fitness in the Prominent Order Prymnesiales (Haptophyceae).</title>
        <authorList>
            <person name="Hovde B.T."/>
            <person name="Deodato C.R."/>
            <person name="Hunsperger H.M."/>
            <person name="Ryken S.A."/>
            <person name="Yost W."/>
            <person name="Jha R.K."/>
            <person name="Patterson J."/>
            <person name="Monnat R.J. Jr."/>
            <person name="Barlow S.B."/>
            <person name="Starkenburg S.R."/>
            <person name="Cattolico R.A."/>
        </authorList>
    </citation>
    <scope>NUCLEOTIDE SEQUENCE</scope>
    <source>
        <strain evidence="5">CCMP291</strain>
    </source>
</reference>
<evidence type="ECO:0000256" key="2">
    <source>
        <dbReference type="ARBA" id="ARBA00022840"/>
    </source>
</evidence>
<sequence>MCEALALVHSTDFPLQRWCWLRLHELQHLTSPMAGWRELSCAVNVGGCPSLVDDVGAVLRERQGLWTLVLIREAQLAPAAAVGTLATRFFQQAKCTHATAAHDTRLDVDCRLVLFALSTSWGAEALAQPDKRSGPRHRLLSSAKGEAAPWLSAAQRAQPRLLPHLLRSAVAVVLGEEPTERFGARMREQLESRHGRQQQQSAQPAQQHVGVDDGSAASTWPDLSVFDRIAGQQSVVSEVVQRLRGIASGADGGQDAHVFFFYGFPGTGKTMLAELVALAQHGRTSPPAFQRFSMQNYKTDEDMWKLVSPPCGVKGEAPVVLFDEIEEARADFMTSALVNAIDHRGFVEFSRKTAEGACVSEHARTAGAFIILTSNCFMDALADVVARQRRAGISEPTALYKATREAMDAMIFDERIPCDAQRGTPNPFAAGKMRDRMRGNLYPFLPLTDPQMVAAFERELEERAKLYNASRRPVGLFWMPEFARLIVRQRGAVLGVDQRGAGAEPPRMRAVVEAATAAARAGGAHDGALGSTVSSSGLTGNDGKSLRKRIEELMRLDERSVERLYARAADACARNGARLARLMLHVANEVPDVAEFCEPLPSTAAGAAATRTHAAQLAAAAERHPSVGTLLAAAAYVVVSTLCFAGSAPACALEAALLEAARWAWWALSWAWQLLGVALGALSGGARLGALALALLFGRSVRRARRAQRDKDAGMQAALSAVLSAHALEGSAWRVAEAQLHAQLSVALRELREIEEAVGAVPSAPYRALTELREIEEAVRAVPSAPYRALTELREIEEAEAVGARHGAQPVAAAAALGGAAGAATRAAAASESGERGDSGGVIMPGPPCPTRRGLMAVLAQRAAAGDAREIWTEAAR</sequence>
<name>A0A0M0JTZ6_9EUKA</name>
<dbReference type="SUPFAM" id="SSF52540">
    <property type="entry name" value="P-loop containing nucleoside triphosphate hydrolases"/>
    <property type="match status" value="1"/>
</dbReference>
<dbReference type="EMBL" id="JWZX01002352">
    <property type="protein sequence ID" value="KOO29822.1"/>
    <property type="molecule type" value="Genomic_DNA"/>
</dbReference>
<proteinExistence type="predicted"/>